<sequence length="266" mass="28763">MPSKGSQFCLNVWVRNKAAVVKSQAWEQVGDNVFGDVVGRIANNFVPDEEVVQGVAEAVLGDLAPELAKKGIHATAELVFLQSNFFVLLVEVRSADFQRMAENGVISRATAHLIQCFEFLPLVARRPLLSSVLCSVAEGLVPELPDEVQADLARRGGVDARVAAAPIADQAAALFDAVAALRQEELDRQRKNSLKQAARDFTGQKEPTLADVTQAVARRCDADIRRTVDFVRDFLEMADCRGPPTVALEQAPSAAAVGDSSLVQKR</sequence>
<dbReference type="EMBL" id="HBGW01021455">
    <property type="protein sequence ID" value="CAD9534176.1"/>
    <property type="molecule type" value="Transcribed_RNA"/>
</dbReference>
<gene>
    <name evidence="1" type="ORF">BRAN1462_LOCUS13572</name>
</gene>
<name>A0A7S2J1M6_9DINO</name>
<protein>
    <submittedName>
        <fullName evidence="1">Uncharacterized protein</fullName>
    </submittedName>
</protein>
<reference evidence="1" key="1">
    <citation type="submission" date="2021-01" db="EMBL/GenBank/DDBJ databases">
        <authorList>
            <person name="Corre E."/>
            <person name="Pelletier E."/>
            <person name="Niang G."/>
            <person name="Scheremetjew M."/>
            <person name="Finn R."/>
            <person name="Kale V."/>
            <person name="Holt S."/>
            <person name="Cochrane G."/>
            <person name="Meng A."/>
            <person name="Brown T."/>
            <person name="Cohen L."/>
        </authorList>
    </citation>
    <scope>NUCLEOTIDE SEQUENCE</scope>
    <source>
        <strain evidence="1">RCC3387</strain>
    </source>
</reference>
<evidence type="ECO:0000313" key="1">
    <source>
        <dbReference type="EMBL" id="CAD9534176.1"/>
    </source>
</evidence>
<dbReference type="AlphaFoldDB" id="A0A7S2J1M6"/>
<proteinExistence type="predicted"/>
<organism evidence="1">
    <name type="scientific">Zooxanthella nutricula</name>
    <dbReference type="NCBI Taxonomy" id="1333877"/>
    <lineage>
        <taxon>Eukaryota</taxon>
        <taxon>Sar</taxon>
        <taxon>Alveolata</taxon>
        <taxon>Dinophyceae</taxon>
        <taxon>Peridiniales</taxon>
        <taxon>Peridiniales incertae sedis</taxon>
        <taxon>Zooxanthella</taxon>
    </lineage>
</organism>
<accession>A0A7S2J1M6</accession>